<name>A0A8H4AMT8_GIGMA</name>
<keyword evidence="2" id="KW-1185">Reference proteome</keyword>
<evidence type="ECO:0000313" key="1">
    <source>
        <dbReference type="EMBL" id="KAF0514526.1"/>
    </source>
</evidence>
<evidence type="ECO:0000313" key="2">
    <source>
        <dbReference type="Proteomes" id="UP000439903"/>
    </source>
</evidence>
<organism evidence="1 2">
    <name type="scientific">Gigaspora margarita</name>
    <dbReference type="NCBI Taxonomy" id="4874"/>
    <lineage>
        <taxon>Eukaryota</taxon>
        <taxon>Fungi</taxon>
        <taxon>Fungi incertae sedis</taxon>
        <taxon>Mucoromycota</taxon>
        <taxon>Glomeromycotina</taxon>
        <taxon>Glomeromycetes</taxon>
        <taxon>Diversisporales</taxon>
        <taxon>Gigasporaceae</taxon>
        <taxon>Gigaspora</taxon>
    </lineage>
</organism>
<gene>
    <name evidence="1" type="ORF">F8M41_017574</name>
</gene>
<reference evidence="1 2" key="1">
    <citation type="journal article" date="2019" name="Environ. Microbiol.">
        <title>At the nexus of three kingdoms: the genome of the mycorrhizal fungus Gigaspora margarita provides insights into plant, endobacterial and fungal interactions.</title>
        <authorList>
            <person name="Venice F."/>
            <person name="Ghignone S."/>
            <person name="Salvioli di Fossalunga A."/>
            <person name="Amselem J."/>
            <person name="Novero M."/>
            <person name="Xianan X."/>
            <person name="Sedzielewska Toro K."/>
            <person name="Morin E."/>
            <person name="Lipzen A."/>
            <person name="Grigoriev I.V."/>
            <person name="Henrissat B."/>
            <person name="Martin F.M."/>
            <person name="Bonfante P."/>
        </authorList>
    </citation>
    <scope>NUCLEOTIDE SEQUENCE [LARGE SCALE GENOMIC DNA]</scope>
    <source>
        <strain evidence="1 2">BEG34</strain>
    </source>
</reference>
<dbReference type="Proteomes" id="UP000439903">
    <property type="component" value="Unassembled WGS sequence"/>
</dbReference>
<comment type="caution">
    <text evidence="1">The sequence shown here is derived from an EMBL/GenBank/DDBJ whole genome shotgun (WGS) entry which is preliminary data.</text>
</comment>
<sequence>MFSLFRHVTKLSRSSFPRLLSTGTKGNKRAKPKFASDFKPEDAQLLKVSFQPASFEDVIPSLKGTASAEYLLPEINRYKLGNPGFEIDKLDKVSNRVKTFIDKMRDVVENERVATGTGESRTDTLVDDLLRIADLNVWPLKILNHSLCRIIIEEKPYASADLEFVVANRKLNMVAVEDKHIKNIYSPSGFGETQIAANIIACGDENIRATDDEEPTDETIFAMRVLSTYVTFYKAEISASYWAELRRGLPKTEVIVKRWPGANAKRKGLDLVEPNGRKAVLDALANIREFLLRHEQPDTYIMSV</sequence>
<protein>
    <submittedName>
        <fullName evidence="1">Uncharacterized protein</fullName>
    </submittedName>
</protein>
<dbReference type="OrthoDB" id="2408098at2759"/>
<accession>A0A8H4AMT8</accession>
<dbReference type="AlphaFoldDB" id="A0A8H4AMT8"/>
<proteinExistence type="predicted"/>
<dbReference type="EMBL" id="WTPW01000407">
    <property type="protein sequence ID" value="KAF0514526.1"/>
    <property type="molecule type" value="Genomic_DNA"/>
</dbReference>